<dbReference type="AlphaFoldDB" id="A0A507EQ93"/>
<feature type="transmembrane region" description="Helical" evidence="1">
    <location>
        <begin position="400"/>
        <end position="421"/>
    </location>
</feature>
<keyword evidence="3" id="KW-1185">Reference proteome</keyword>
<organism evidence="2 3">
    <name type="scientific">Chytriomyces confervae</name>
    <dbReference type="NCBI Taxonomy" id="246404"/>
    <lineage>
        <taxon>Eukaryota</taxon>
        <taxon>Fungi</taxon>
        <taxon>Fungi incertae sedis</taxon>
        <taxon>Chytridiomycota</taxon>
        <taxon>Chytridiomycota incertae sedis</taxon>
        <taxon>Chytridiomycetes</taxon>
        <taxon>Chytridiales</taxon>
        <taxon>Chytriomycetaceae</taxon>
        <taxon>Chytriomyces</taxon>
    </lineage>
</organism>
<evidence type="ECO:0000256" key="1">
    <source>
        <dbReference type="SAM" id="Phobius"/>
    </source>
</evidence>
<dbReference type="EMBL" id="QEAP01000461">
    <property type="protein sequence ID" value="TPX66002.1"/>
    <property type="molecule type" value="Genomic_DNA"/>
</dbReference>
<proteinExistence type="predicted"/>
<keyword evidence="1" id="KW-1133">Transmembrane helix</keyword>
<sequence length="753" mass="84499">MGTWRQCLSINGHRLARRRIAAQASTSPMALMFTLCRNPDLLMPVNPDCVEKRVGLDREIIPAARASSPKEFQQFFSHVKSTSSNLVAVCMDLAKRQLEDVADVKKQFNDYHPLGIYELLGSQGELSCLVGSKAVNSRLSKFMASYIEGNSDWLFSPHQIEEYIARAEIAYGTVANDSGGSILGALSGDIISLDPKVHVVSGEVFKNGPYTALKLIIYGENLQFMEPRIKTLFLGHEFDFKLSRTSPRQLVFSSINKDFDLHGGGNPNYEFKLAPMWKGGEPYKHSSPVLSLFTPHVGVESLLYRMFKVRYLLRTNGREHFDASTHAAVARLLQLRSYAAKDFDTVCSHGQLEKYVTTVILPQCLKKFEVRKKGKIIPEHLLLGGGTLLGVMTVPGLSVGAIAVLGTMALGYIGCAVMLAAQMLQKQVDQSQAYIETITSIGKMISVELPDGNSDFNCQDAIVSRMKKLGAQTPKQVSKNLFSNTFTDDCRSELVTRVQTIWAVRDLRKFMNKTLCVSLLGVEKAGKTTAGTFLFKHMAEQITSNELKGHTDGVKLYRHESMLVANFPGTNSEKEVFNLATEEYLPITDVAIVFLNLNISLQKSDFELLSKLKSVRTPILMCMNKAGNSYKAHGSGCESHFKTSKLAQEHRQHWREQLIENGFEICNWSIEIVELVKTEWYKEGSSTELSNKGKWLEEIGVWNILMVRKWIREHKLRHDGQADFRVLDEVMPDNNMWWCIERGEEAGKVIGWS</sequence>
<protein>
    <submittedName>
        <fullName evidence="2">Uncharacterized protein</fullName>
    </submittedName>
</protein>
<accession>A0A507EQ93</accession>
<comment type="caution">
    <text evidence="2">The sequence shown here is derived from an EMBL/GenBank/DDBJ whole genome shotgun (WGS) entry which is preliminary data.</text>
</comment>
<dbReference type="SUPFAM" id="SSF52540">
    <property type="entry name" value="P-loop containing nucleoside triphosphate hydrolases"/>
    <property type="match status" value="1"/>
</dbReference>
<keyword evidence="1" id="KW-0472">Membrane</keyword>
<reference evidence="2 3" key="1">
    <citation type="journal article" date="2019" name="Sci. Rep.">
        <title>Comparative genomics of chytrid fungi reveal insights into the obligate biotrophic and pathogenic lifestyle of Synchytrium endobioticum.</title>
        <authorList>
            <person name="van de Vossenberg B.T.L.H."/>
            <person name="Warris S."/>
            <person name="Nguyen H.D.T."/>
            <person name="van Gent-Pelzer M.P.E."/>
            <person name="Joly D.L."/>
            <person name="van de Geest H.C."/>
            <person name="Bonants P.J.M."/>
            <person name="Smith D.S."/>
            <person name="Levesque C.A."/>
            <person name="van der Lee T.A.J."/>
        </authorList>
    </citation>
    <scope>NUCLEOTIDE SEQUENCE [LARGE SCALE GENOMIC DNA]</scope>
    <source>
        <strain evidence="2 3">CBS 675.73</strain>
    </source>
</reference>
<keyword evidence="1" id="KW-0812">Transmembrane</keyword>
<dbReference type="Gene3D" id="3.40.50.300">
    <property type="entry name" value="P-loop containing nucleotide triphosphate hydrolases"/>
    <property type="match status" value="1"/>
</dbReference>
<dbReference type="OrthoDB" id="2097549at2759"/>
<name>A0A507EQ93_9FUNG</name>
<gene>
    <name evidence="2" type="ORF">CcCBS67573_g07958</name>
</gene>
<dbReference type="Proteomes" id="UP000320333">
    <property type="component" value="Unassembled WGS sequence"/>
</dbReference>
<dbReference type="InterPro" id="IPR027417">
    <property type="entry name" value="P-loop_NTPase"/>
</dbReference>
<evidence type="ECO:0000313" key="2">
    <source>
        <dbReference type="EMBL" id="TPX66002.1"/>
    </source>
</evidence>
<evidence type="ECO:0000313" key="3">
    <source>
        <dbReference type="Proteomes" id="UP000320333"/>
    </source>
</evidence>